<feature type="transmembrane region" description="Helical" evidence="1">
    <location>
        <begin position="28"/>
        <end position="45"/>
    </location>
</feature>
<dbReference type="AlphaFoldDB" id="A0A7S2Y4S4"/>
<reference evidence="3" key="1">
    <citation type="submission" date="2021-01" db="EMBL/GenBank/DDBJ databases">
        <authorList>
            <person name="Corre E."/>
            <person name="Pelletier E."/>
            <person name="Niang G."/>
            <person name="Scheremetjew M."/>
            <person name="Finn R."/>
            <person name="Kale V."/>
            <person name="Holt S."/>
            <person name="Cochrane G."/>
            <person name="Meng A."/>
            <person name="Brown T."/>
            <person name="Cohen L."/>
        </authorList>
    </citation>
    <scope>NUCLEOTIDE SEQUENCE</scope>
    <source>
        <strain evidence="3">CCMP125</strain>
    </source>
</reference>
<sequence length="345" mass="39092">MQLSRPVNNKNGTVPAGTAGSSWKANRWLCFFVIAMLWTTVWQMPPSPALIFDSIASSTTTSESKPLWTAGEMKRFMRLPCNYVHDGFYLSDSNEMANQVYQSLMELKDDAIPLVIEVGGHDGITKSLSLKSSICFRMNTMLIEASPSNYKVLQKARNYDITINKALCEDDVENIVMIENTANSGENKIVNRDHVEANEKKKNKKSGGRISVTCTSIDQELDKLALQLPISQRGKLFILLLILDVEGYETTAIDGINKYSPKKVYIETNKLDEEQQIQIQEWAESHGLGEGRQYGQDRQYKFHPTIEEKKPSNLTKQLFYGARNYTPKDTHRTSEASQAYMFYGE</sequence>
<keyword evidence="1" id="KW-1133">Transmembrane helix</keyword>
<keyword evidence="1" id="KW-0472">Membrane</keyword>
<evidence type="ECO:0000259" key="2">
    <source>
        <dbReference type="Pfam" id="PF05050"/>
    </source>
</evidence>
<dbReference type="SUPFAM" id="SSF53335">
    <property type="entry name" value="S-adenosyl-L-methionine-dependent methyltransferases"/>
    <property type="match status" value="1"/>
</dbReference>
<dbReference type="EMBL" id="HBHT01005825">
    <property type="protein sequence ID" value="CAD9947714.1"/>
    <property type="molecule type" value="Transcribed_RNA"/>
</dbReference>
<evidence type="ECO:0000313" key="3">
    <source>
        <dbReference type="EMBL" id="CAD9947714.1"/>
    </source>
</evidence>
<protein>
    <recommendedName>
        <fullName evidence="2">Methyltransferase FkbM domain-containing protein</fullName>
    </recommendedName>
</protein>
<dbReference type="Gene3D" id="3.40.50.150">
    <property type="entry name" value="Vaccinia Virus protein VP39"/>
    <property type="match status" value="1"/>
</dbReference>
<organism evidence="3">
    <name type="scientific">Entomoneis paludosa</name>
    <dbReference type="NCBI Taxonomy" id="265537"/>
    <lineage>
        <taxon>Eukaryota</taxon>
        <taxon>Sar</taxon>
        <taxon>Stramenopiles</taxon>
        <taxon>Ochrophyta</taxon>
        <taxon>Bacillariophyta</taxon>
        <taxon>Bacillariophyceae</taxon>
        <taxon>Bacillariophycidae</taxon>
        <taxon>Entomoneidaceae</taxon>
        <taxon>Entomoneis</taxon>
    </lineage>
</organism>
<keyword evidence="1" id="KW-0812">Transmembrane</keyword>
<proteinExistence type="predicted"/>
<accession>A0A7S2Y4S4</accession>
<name>A0A7S2Y4S4_9STRA</name>
<evidence type="ECO:0000256" key="1">
    <source>
        <dbReference type="SAM" id="Phobius"/>
    </source>
</evidence>
<gene>
    <name evidence="3" type="ORF">APAL1065_LOCUS3852</name>
</gene>
<feature type="domain" description="Methyltransferase FkbM" evidence="2">
    <location>
        <begin position="117"/>
        <end position="283"/>
    </location>
</feature>
<dbReference type="InterPro" id="IPR029063">
    <property type="entry name" value="SAM-dependent_MTases_sf"/>
</dbReference>
<dbReference type="Pfam" id="PF05050">
    <property type="entry name" value="Methyltransf_21"/>
    <property type="match status" value="1"/>
</dbReference>
<dbReference type="InterPro" id="IPR006342">
    <property type="entry name" value="FkbM_mtfrase"/>
</dbReference>